<evidence type="ECO:0000313" key="2">
    <source>
        <dbReference type="Proteomes" id="UP000282957"/>
    </source>
</evidence>
<dbReference type="GO" id="GO:0032259">
    <property type="term" value="P:methylation"/>
    <property type="evidence" value="ECO:0007669"/>
    <property type="project" value="UniProtKB-KW"/>
</dbReference>
<name>A0A437M426_9PROT</name>
<dbReference type="GO" id="GO:0008168">
    <property type="term" value="F:methyltransferase activity"/>
    <property type="evidence" value="ECO:0007669"/>
    <property type="project" value="UniProtKB-KW"/>
</dbReference>
<proteinExistence type="predicted"/>
<dbReference type="AlphaFoldDB" id="A0A437M426"/>
<keyword evidence="1" id="KW-0489">Methyltransferase</keyword>
<organism evidence="1 2">
    <name type="scientific">Rhodovarius crocodyli</name>
    <dbReference type="NCBI Taxonomy" id="1979269"/>
    <lineage>
        <taxon>Bacteria</taxon>
        <taxon>Pseudomonadati</taxon>
        <taxon>Pseudomonadota</taxon>
        <taxon>Alphaproteobacteria</taxon>
        <taxon>Acetobacterales</taxon>
        <taxon>Roseomonadaceae</taxon>
        <taxon>Rhodovarius</taxon>
    </lineage>
</organism>
<dbReference type="Gene3D" id="3.40.50.150">
    <property type="entry name" value="Vaccinia Virus protein VP39"/>
    <property type="match status" value="1"/>
</dbReference>
<dbReference type="EMBL" id="SACL01000007">
    <property type="protein sequence ID" value="RVT92356.1"/>
    <property type="molecule type" value="Genomic_DNA"/>
</dbReference>
<dbReference type="SUPFAM" id="SSF53335">
    <property type="entry name" value="S-adenosyl-L-methionine-dependent methyltransferases"/>
    <property type="match status" value="1"/>
</dbReference>
<accession>A0A437M426</accession>
<dbReference type="InterPro" id="IPR029063">
    <property type="entry name" value="SAM-dependent_MTases_sf"/>
</dbReference>
<comment type="caution">
    <text evidence="1">The sequence shown here is derived from an EMBL/GenBank/DDBJ whole genome shotgun (WGS) entry which is preliminary data.</text>
</comment>
<keyword evidence="1" id="KW-0808">Transferase</keyword>
<gene>
    <name evidence="1" type="ORF">EOD42_18950</name>
</gene>
<dbReference type="Proteomes" id="UP000282957">
    <property type="component" value="Unassembled WGS sequence"/>
</dbReference>
<reference evidence="1 2" key="1">
    <citation type="submission" date="2019-01" db="EMBL/GenBank/DDBJ databases">
        <authorList>
            <person name="Chen W.-M."/>
        </authorList>
    </citation>
    <scope>NUCLEOTIDE SEQUENCE [LARGE SCALE GENOMIC DNA]</scope>
    <source>
        <strain evidence="1 2">CCP-6</strain>
    </source>
</reference>
<keyword evidence="2" id="KW-1185">Reference proteome</keyword>
<sequence>MARAVSQLCTAAQFAEPDYAHWCGQIREAPRLHRKQWEFCFILSALEQGRMLRPGRRGVGFGVGQEPLPALLAGMGIDVLATDLGEDEADQLGWTNGQHASAIAQLNNRNICPGYLFDQHVRHRVVDMNAIPTDIRGYDFTWSACALEHLGSIELGLAFIRNSLNCLKPGGLAIHTTEFNVRSDEETLESGGTVLFRRRDIEGLAAGLRAQGHAIELNLNPGEGEMDQHIDVAPYSVDRHLKLELAGYVTTSIGLIIRKAG</sequence>
<dbReference type="OrthoDB" id="2548453at2"/>
<protein>
    <submittedName>
        <fullName evidence="1">SAM-dependent methyltransferase</fullName>
    </submittedName>
</protein>
<evidence type="ECO:0000313" key="1">
    <source>
        <dbReference type="EMBL" id="RVT92356.1"/>
    </source>
</evidence>